<dbReference type="AlphaFoldDB" id="A0A6J4RGM1"/>
<evidence type="ECO:0000313" key="2">
    <source>
        <dbReference type="EMBL" id="CAA9473138.1"/>
    </source>
</evidence>
<gene>
    <name evidence="2" type="ORF">AVDCRST_MAG25-2196</name>
</gene>
<feature type="region of interest" description="Disordered" evidence="1">
    <location>
        <begin position="1"/>
        <end position="31"/>
    </location>
</feature>
<protein>
    <submittedName>
        <fullName evidence="2">Uncharacterized protein</fullName>
    </submittedName>
</protein>
<feature type="non-terminal residue" evidence="2">
    <location>
        <position position="1"/>
    </location>
</feature>
<name>A0A6J4RGM1_9ACTN</name>
<evidence type="ECO:0000256" key="1">
    <source>
        <dbReference type="SAM" id="MobiDB-lite"/>
    </source>
</evidence>
<feature type="non-terminal residue" evidence="2">
    <location>
        <position position="91"/>
    </location>
</feature>
<dbReference type="EMBL" id="CADCVI010000138">
    <property type="protein sequence ID" value="CAA9473138.1"/>
    <property type="molecule type" value="Genomic_DNA"/>
</dbReference>
<reference evidence="2" key="1">
    <citation type="submission" date="2020-02" db="EMBL/GenBank/DDBJ databases">
        <authorList>
            <person name="Meier V. D."/>
        </authorList>
    </citation>
    <scope>NUCLEOTIDE SEQUENCE</scope>
    <source>
        <strain evidence="2">AVDCRST_MAG25</strain>
    </source>
</reference>
<sequence>EAASQPTSGRVPHGQAAELEQAPEGARARGAGVRGLWQDHHAYPVSGAEEGSLRVRQGPPGERTRDLHRVRPERGAARRGPREGALLAGFL</sequence>
<accession>A0A6J4RGM1</accession>
<organism evidence="2">
    <name type="scientific">uncultured Rubrobacteraceae bacterium</name>
    <dbReference type="NCBI Taxonomy" id="349277"/>
    <lineage>
        <taxon>Bacteria</taxon>
        <taxon>Bacillati</taxon>
        <taxon>Actinomycetota</taxon>
        <taxon>Rubrobacteria</taxon>
        <taxon>Rubrobacterales</taxon>
        <taxon>Rubrobacteraceae</taxon>
        <taxon>environmental samples</taxon>
    </lineage>
</organism>
<feature type="region of interest" description="Disordered" evidence="1">
    <location>
        <begin position="44"/>
        <end position="66"/>
    </location>
</feature>
<proteinExistence type="predicted"/>